<gene>
    <name evidence="1" type="ORF">OPKNFCMD_4033</name>
</gene>
<protein>
    <recommendedName>
        <fullName evidence="3">Transcriptional regulator</fullName>
    </recommendedName>
</protein>
<dbReference type="RefSeq" id="WP_128565413.1">
    <property type="nucleotide sequence ID" value="NZ_BPQH01000012.1"/>
</dbReference>
<organism evidence="1 2">
    <name type="scientific">Methylobacterium crusticola</name>
    <dbReference type="NCBI Taxonomy" id="1697972"/>
    <lineage>
        <taxon>Bacteria</taxon>
        <taxon>Pseudomonadati</taxon>
        <taxon>Pseudomonadota</taxon>
        <taxon>Alphaproteobacteria</taxon>
        <taxon>Hyphomicrobiales</taxon>
        <taxon>Methylobacteriaceae</taxon>
        <taxon>Methylobacterium</taxon>
    </lineage>
</organism>
<reference evidence="1" key="2">
    <citation type="submission" date="2021-08" db="EMBL/GenBank/DDBJ databases">
        <authorList>
            <person name="Tani A."/>
            <person name="Ola A."/>
            <person name="Ogura Y."/>
            <person name="Katsura K."/>
            <person name="Hayashi T."/>
        </authorList>
    </citation>
    <scope>NUCLEOTIDE SEQUENCE</scope>
    <source>
        <strain evidence="1">KCTC 52305</strain>
    </source>
</reference>
<name>A0ABQ4R2A9_9HYPH</name>
<evidence type="ECO:0008006" key="3">
    <source>
        <dbReference type="Google" id="ProtNLM"/>
    </source>
</evidence>
<evidence type="ECO:0000313" key="2">
    <source>
        <dbReference type="Proteomes" id="UP001055167"/>
    </source>
</evidence>
<sequence length="147" mass="16317">MTALTPTTAAKIAKVLPQLATDDDVAIVAAVAAMKRLLASGGHDIYDLTTALTAPLPTPRVIYREAPRPAHRYEESPVYGRWRHDLDPLASLKALVARCRMSSTRLSGWERGFLESVERQLKAGRDLSPKQKDVLFRIRDRLAERAA</sequence>
<keyword evidence="2" id="KW-1185">Reference proteome</keyword>
<dbReference type="EMBL" id="BPQH01000012">
    <property type="protein sequence ID" value="GJD51279.1"/>
    <property type="molecule type" value="Genomic_DNA"/>
</dbReference>
<proteinExistence type="predicted"/>
<dbReference type="Proteomes" id="UP001055167">
    <property type="component" value="Unassembled WGS sequence"/>
</dbReference>
<evidence type="ECO:0000313" key="1">
    <source>
        <dbReference type="EMBL" id="GJD51279.1"/>
    </source>
</evidence>
<accession>A0ABQ4R2A9</accession>
<reference evidence="1" key="1">
    <citation type="journal article" date="2021" name="Front. Microbiol.">
        <title>Comprehensive Comparative Genomics and Phenotyping of Methylobacterium Species.</title>
        <authorList>
            <person name="Alessa O."/>
            <person name="Ogura Y."/>
            <person name="Fujitani Y."/>
            <person name="Takami H."/>
            <person name="Hayashi T."/>
            <person name="Sahin N."/>
            <person name="Tani A."/>
        </authorList>
    </citation>
    <scope>NUCLEOTIDE SEQUENCE</scope>
    <source>
        <strain evidence="1">KCTC 52305</strain>
    </source>
</reference>
<comment type="caution">
    <text evidence="1">The sequence shown here is derived from an EMBL/GenBank/DDBJ whole genome shotgun (WGS) entry which is preliminary data.</text>
</comment>